<organism evidence="2 3">
    <name type="scientific">Prevotella intermedia</name>
    <dbReference type="NCBI Taxonomy" id="28131"/>
    <lineage>
        <taxon>Bacteria</taxon>
        <taxon>Pseudomonadati</taxon>
        <taxon>Bacteroidota</taxon>
        <taxon>Bacteroidia</taxon>
        <taxon>Bacteroidales</taxon>
        <taxon>Prevotellaceae</taxon>
        <taxon>Prevotella</taxon>
    </lineage>
</organism>
<evidence type="ECO:0000256" key="1">
    <source>
        <dbReference type="PIRSR" id="PIRSR607822-1"/>
    </source>
</evidence>
<dbReference type="PRINTS" id="PR01950">
    <property type="entry name" value="LANCSUPER"/>
</dbReference>
<dbReference type="PRINTS" id="PR01955">
    <property type="entry name" value="LANCFRANKIA"/>
</dbReference>
<sequence>MNRLYNDFDNLRFTLITKIKDALLNNQEQDNCGLMGGTVGELLFLLYYYDLTKEQYIPDYIFSKLDKIITMSNSYNKIGYSFSHGLSGIGWFIDVVKRKGLIDSSSNDVFGSVDEIIFNHSLEDLKFGYYDYISGSLGALVYFLRKENPPIHYIKQYLEVLDQIKQSKGNHFFLYENEKKTSCNLGLSHGIPSIIAILLIAYEKKICTSISHNLINGFVEFLLSNMHTPENKGNTYFSYSTDSPTRSTRLAWCYGDLGIGYILYKTSIMMGDSHLKAKALEILSYTAKRFDPIQNWVFDACLCHGSAGIAYIFQKVYNLSNDRIFADTSEYWYQKTIELGSNPDGIGGYLFQKKGLKLPIRGILEGVAGVGVSFISAYHEVDTAWDEILLL</sequence>
<accession>A0A2M8TNT9</accession>
<evidence type="ECO:0008006" key="4">
    <source>
        <dbReference type="Google" id="ProtNLM"/>
    </source>
</evidence>
<dbReference type="SMART" id="SM01260">
    <property type="entry name" value="LANC_like"/>
    <property type="match status" value="1"/>
</dbReference>
<dbReference type="GO" id="GO:0031179">
    <property type="term" value="P:peptide modification"/>
    <property type="evidence" value="ECO:0007669"/>
    <property type="project" value="InterPro"/>
</dbReference>
<proteinExistence type="predicted"/>
<dbReference type="GO" id="GO:0005886">
    <property type="term" value="C:plasma membrane"/>
    <property type="evidence" value="ECO:0007669"/>
    <property type="project" value="TreeGrafter"/>
</dbReference>
<dbReference type="SUPFAM" id="SSF158745">
    <property type="entry name" value="LanC-like"/>
    <property type="match status" value="1"/>
</dbReference>
<name>A0A2M8TNT9_PREIN</name>
<dbReference type="EMBL" id="PENH01000001">
    <property type="protein sequence ID" value="PJI25596.1"/>
    <property type="molecule type" value="Genomic_DNA"/>
</dbReference>
<evidence type="ECO:0000313" key="3">
    <source>
        <dbReference type="Proteomes" id="UP000231201"/>
    </source>
</evidence>
<comment type="caution">
    <text evidence="2">The sequence shown here is derived from an EMBL/GenBank/DDBJ whole genome shotgun (WGS) entry which is preliminary data.</text>
</comment>
<gene>
    <name evidence="2" type="ORF">CTM59_05855</name>
</gene>
<protein>
    <recommendedName>
        <fullName evidence="4">Lanthionine synthetase C-like protein</fullName>
    </recommendedName>
</protein>
<dbReference type="PANTHER" id="PTHR12736:SF7">
    <property type="entry name" value="LANC-LIKE PROTEIN 3"/>
    <property type="match status" value="1"/>
</dbReference>
<evidence type="ECO:0000313" key="2">
    <source>
        <dbReference type="EMBL" id="PJI25596.1"/>
    </source>
</evidence>
<dbReference type="Gene3D" id="1.50.10.20">
    <property type="match status" value="1"/>
</dbReference>
<dbReference type="RefSeq" id="WP_088438433.1">
    <property type="nucleotide sequence ID" value="NZ_JAWUZY010000028.1"/>
</dbReference>
<reference evidence="2 3" key="1">
    <citation type="submission" date="2017-11" db="EMBL/GenBank/DDBJ databases">
        <title>Genome sequencing of Prevotella intermedia KCOM 2833.</title>
        <authorList>
            <person name="Kook J.-K."/>
            <person name="Park S.-N."/>
            <person name="Lim Y.K."/>
        </authorList>
    </citation>
    <scope>NUCLEOTIDE SEQUENCE [LARGE SCALE GENOMIC DNA]</scope>
    <source>
        <strain evidence="2 3">KCOM 2833</strain>
    </source>
</reference>
<dbReference type="PANTHER" id="PTHR12736">
    <property type="entry name" value="LANC-LIKE PROTEIN"/>
    <property type="match status" value="1"/>
</dbReference>
<dbReference type="InterPro" id="IPR033889">
    <property type="entry name" value="LanC"/>
</dbReference>
<feature type="binding site" evidence="1">
    <location>
        <position position="303"/>
    </location>
    <ligand>
        <name>Zn(2+)</name>
        <dbReference type="ChEBI" id="CHEBI:29105"/>
    </ligand>
</feature>
<dbReference type="Proteomes" id="UP000231201">
    <property type="component" value="Unassembled WGS sequence"/>
</dbReference>
<dbReference type="InterPro" id="IPR007822">
    <property type="entry name" value="LANC-like"/>
</dbReference>
<dbReference type="AlphaFoldDB" id="A0A2M8TNT9"/>
<keyword evidence="1" id="KW-0862">Zinc</keyword>
<dbReference type="GO" id="GO:0046872">
    <property type="term" value="F:metal ion binding"/>
    <property type="evidence" value="ECO:0007669"/>
    <property type="project" value="UniProtKB-KW"/>
</dbReference>
<dbReference type="CDD" id="cd04793">
    <property type="entry name" value="LanC"/>
    <property type="match status" value="1"/>
</dbReference>
<dbReference type="Pfam" id="PF05147">
    <property type="entry name" value="LANC_like"/>
    <property type="match status" value="1"/>
</dbReference>
<feature type="binding site" evidence="1">
    <location>
        <position position="304"/>
    </location>
    <ligand>
        <name>Zn(2+)</name>
        <dbReference type="ChEBI" id="CHEBI:29105"/>
    </ligand>
</feature>
<keyword evidence="1" id="KW-0479">Metal-binding</keyword>
<feature type="binding site" evidence="1">
    <location>
        <position position="253"/>
    </location>
    <ligand>
        <name>Zn(2+)</name>
        <dbReference type="ChEBI" id="CHEBI:29105"/>
    </ligand>
</feature>